<dbReference type="AlphaFoldDB" id="A0A8J2KGG4"/>
<dbReference type="EMBL" id="CAJVCH010359601">
    <property type="protein sequence ID" value="CAG7816052.1"/>
    <property type="molecule type" value="Genomic_DNA"/>
</dbReference>
<comment type="caution">
    <text evidence="1">The sequence shown here is derived from an EMBL/GenBank/DDBJ whole genome shotgun (WGS) entry which is preliminary data.</text>
</comment>
<evidence type="ECO:0000313" key="2">
    <source>
        <dbReference type="Proteomes" id="UP000708208"/>
    </source>
</evidence>
<organism evidence="1 2">
    <name type="scientific">Allacma fusca</name>
    <dbReference type="NCBI Taxonomy" id="39272"/>
    <lineage>
        <taxon>Eukaryota</taxon>
        <taxon>Metazoa</taxon>
        <taxon>Ecdysozoa</taxon>
        <taxon>Arthropoda</taxon>
        <taxon>Hexapoda</taxon>
        <taxon>Collembola</taxon>
        <taxon>Symphypleona</taxon>
        <taxon>Sminthuridae</taxon>
        <taxon>Allacma</taxon>
    </lineage>
</organism>
<sequence>MLDRIPGAPSQPVNVVKDLF</sequence>
<name>A0A8J2KGG4_9HEXA</name>
<proteinExistence type="predicted"/>
<protein>
    <submittedName>
        <fullName evidence="1">Uncharacterized protein</fullName>
    </submittedName>
</protein>
<feature type="non-terminal residue" evidence="1">
    <location>
        <position position="1"/>
    </location>
</feature>
<evidence type="ECO:0000313" key="1">
    <source>
        <dbReference type="EMBL" id="CAG7816052.1"/>
    </source>
</evidence>
<dbReference type="Proteomes" id="UP000708208">
    <property type="component" value="Unassembled WGS sequence"/>
</dbReference>
<gene>
    <name evidence="1" type="ORF">AFUS01_LOCUS26689</name>
</gene>
<keyword evidence="2" id="KW-1185">Reference proteome</keyword>
<feature type="non-terminal residue" evidence="1">
    <location>
        <position position="20"/>
    </location>
</feature>
<accession>A0A8J2KGG4</accession>
<reference evidence="1" key="1">
    <citation type="submission" date="2021-06" db="EMBL/GenBank/DDBJ databases">
        <authorList>
            <person name="Hodson N. C."/>
            <person name="Mongue J. A."/>
            <person name="Jaron S. K."/>
        </authorList>
    </citation>
    <scope>NUCLEOTIDE SEQUENCE</scope>
</reference>